<gene>
    <name evidence="19" type="ORF">M413DRAFT_409552</name>
</gene>
<reference evidence="19 20" key="1">
    <citation type="submission" date="2014-04" db="EMBL/GenBank/DDBJ databases">
        <authorList>
            <consortium name="DOE Joint Genome Institute"/>
            <person name="Kuo A."/>
            <person name="Gay G."/>
            <person name="Dore J."/>
            <person name="Kohler A."/>
            <person name="Nagy L.G."/>
            <person name="Floudas D."/>
            <person name="Copeland A."/>
            <person name="Barry K.W."/>
            <person name="Cichocki N."/>
            <person name="Veneault-Fourrey C."/>
            <person name="LaButti K."/>
            <person name="Lindquist E.A."/>
            <person name="Lipzen A."/>
            <person name="Lundell T."/>
            <person name="Morin E."/>
            <person name="Murat C."/>
            <person name="Sun H."/>
            <person name="Tunlid A."/>
            <person name="Henrissat B."/>
            <person name="Grigoriev I.V."/>
            <person name="Hibbett D.S."/>
            <person name="Martin F."/>
            <person name="Nordberg H.P."/>
            <person name="Cantor M.N."/>
            <person name="Hua S.X."/>
        </authorList>
    </citation>
    <scope>NUCLEOTIDE SEQUENCE [LARGE SCALE GENOMIC DNA]</scope>
    <source>
        <strain evidence="20">h7</strain>
    </source>
</reference>
<dbReference type="Pfam" id="PF22999">
    <property type="entry name" value="LTN1_E3_ligase_6th"/>
    <property type="match status" value="1"/>
</dbReference>
<accession>A0A0C2YMQ6</accession>
<proteinExistence type="inferred from homology"/>
<sequence length="1783" mass="197235">MVKGNPKSSATSGTRKKHLKKHAPADEPPPKEKRSKKGERGQKKNAPRVKIYIPPVKPAPVQPDPLETTGLAHSLPADLLVILRNISKKAQVTKARALEELQGAWVNQCLKEGRESLLVYTLVEMLPVWLHHLSALLVNSSRRVRLLAASLHSSLLVIPPVREQFIFFLRDAASASQVENILGTWCLATHDVDRLVSSAASKSWNEVILTKEPGSTSHLFLTQDLFSSLDAFIQRTALDPSGVFVSLNPLPPPVPPPIATSSKKGGGKVSTPRKDDGDQTPRSKADEQEESDQDRNARLRIAALGAARWVLGSISSLSEGLQLFYANPVLWSILQPAEACPWLDVESCGFAQPNVRKAGWNLLQSLMTSHKAQLEPLVSNIGTAVLRSAWVEMDTMVQSTMWQPLLIFLKQFPQSWTLDESRRDPEEDNESGSDTESDVERNPKEPVASSSAKQPSQAYQEFLQFLQLGCAGSPMQGYPIIVIVISTIPPSILMSSPSDSSHPLSQFFASFWDAIDARALTSLHRVAASSAFLSSLLECIVFLIKRLRNSSAGASDVSSSAGDVVETIIREQFTLIWEQVSSKKLKVEERAAARLLAQTLESLFATDPVLYEVSWDTLVVSIKSSTMKEDDAHLVSAALKILYDRFKEGTLLKGRAEALLKEVLVAALGRCEQVLATPQEGEMASFALLLGLLDQFREGLFDDDAISAKLDSLLSQNAFRLLQLSPPLLLSYLLHRKNETSCLAVWHSLLSSIAARADSDSLPDQRSITSLLDAAQKGHLPKYLRPQAGELDSLIGGILEKALAGPTGSEEALLVRQILVASDYFLSRSAFNTFIQVIIATFTSNVNYVIDGQDVHPSIFDVSIDILKAVFADLLGETALLRSLLPDLFNYSYLLPNIGTEEAEIETTPSQVIAKGLWQEWLDRGSDEDKAEFAGLVKGKLSGMIGDTTVRPIPEDILQMLDQNPPGLNVDLLQDIFPSAEQLDATLDTLSPEVIDPSIEIFDPLIPPTPSPKSNGTLTTPSSTDRRGFSTYARTVDALLHALREDRHLARRNLWALRHFFALSIYAQDLLRVPSASSRSPVFDNKVTPAVLEDIVLKTKQLSVYLLGSARTDDDSWRRGVVDRLLNEQDAKGLGELQTYLFDTIDFARKDDSTRDTRILKMVLEPLVTTAFDVAEADLWVQLARKLEKFAPQTSMTIMSVISATGAEPPKLDRYRNELAAGLLGVKPHKANTDGLLTLRKLAACAPDPKGTVEFLPTPRAVNVIKACQSWVLADDDEDEELDEEVESAMLPIFTHLAPILQTVHGSHWAFIFDVLEAVLERASPEDEEGLVALTRALKLVAVLEDLAKTNKGLMAEWQERRMGILTTIRDLNVLGNLSGELSSAPRSACRELVLEIVQHLPPSLIDQDTLPKMSHLIEDPSTTVQKMAYQLLKAAAQKRTEYFVIEAGVDTEAVVHATLPPELLEIIQRDLNFNYGQDGEDEGGEQAQNLFGYLLGWMVVFDLFQDASFKVKSSYIEQLRNMNIVVDHFIPCLLGILRLDQGGLLKAFKLNIWAVDRFFVDLYEPGNAHTIPVLAAHVYYRALLTIPSLIHTWVLDCKDRQLTNTVTNYTSTYFSPVLIRAELEHVRAHAISDGLADDNMTVKVAGAVNEVAAAYSVDEHQLEIKLRIPNDWPLHKIEVRDVKRIGVDENRWRAWVLGVQQTIWAHNGRIVDGLGLFKKTVTLHFEGQVECAICYSIISVMDGSLPKKPCKTCKNRFHAGCLYKWFNSSHSSSCPLCRSDII</sequence>
<protein>
    <recommendedName>
        <fullName evidence="6 16">E3 ubiquitin-protein ligase listerin</fullName>
        <ecNumber evidence="5 16">2.3.2.27</ecNumber>
    </recommendedName>
    <alternativeName>
        <fullName evidence="16">RING-type E3 ubiquitin transferase listerin</fullName>
    </alternativeName>
</protein>
<dbReference type="Pfam" id="PF13639">
    <property type="entry name" value="zf-RING_2"/>
    <property type="match status" value="1"/>
</dbReference>
<dbReference type="InterPro" id="IPR013083">
    <property type="entry name" value="Znf_RING/FYVE/PHD"/>
</dbReference>
<dbReference type="SMART" id="SM00744">
    <property type="entry name" value="RINGv"/>
    <property type="match status" value="1"/>
</dbReference>
<dbReference type="PROSITE" id="PS50089">
    <property type="entry name" value="ZF_RING_2"/>
    <property type="match status" value="1"/>
</dbReference>
<dbReference type="STRING" id="686832.A0A0C2YMQ6"/>
<evidence type="ECO:0000313" key="20">
    <source>
        <dbReference type="Proteomes" id="UP000053424"/>
    </source>
</evidence>
<comment type="pathway">
    <text evidence="3 16">Protein modification; protein ubiquitination.</text>
</comment>
<feature type="region of interest" description="Disordered" evidence="17">
    <location>
        <begin position="1"/>
        <end position="57"/>
    </location>
</feature>
<dbReference type="GO" id="GO:0016567">
    <property type="term" value="P:protein ubiquitination"/>
    <property type="evidence" value="ECO:0007669"/>
    <property type="project" value="UniProtKB-UniPathway"/>
</dbReference>
<evidence type="ECO:0000259" key="18">
    <source>
        <dbReference type="PROSITE" id="PS50089"/>
    </source>
</evidence>
<feature type="region of interest" description="Disordered" evidence="17">
    <location>
        <begin position="1005"/>
        <end position="1027"/>
    </location>
</feature>
<dbReference type="InterPro" id="IPR054476">
    <property type="entry name" value="Ltn1_N"/>
</dbReference>
<keyword evidence="7" id="KW-0963">Cytoplasm</keyword>
<evidence type="ECO:0000256" key="15">
    <source>
        <dbReference type="PROSITE-ProRule" id="PRU00175"/>
    </source>
</evidence>
<dbReference type="GO" id="GO:0005829">
    <property type="term" value="C:cytosol"/>
    <property type="evidence" value="ECO:0007669"/>
    <property type="project" value="UniProtKB-SubCell"/>
</dbReference>
<evidence type="ECO:0000256" key="16">
    <source>
        <dbReference type="RuleBase" id="RU367090"/>
    </source>
</evidence>
<dbReference type="InterPro" id="IPR054478">
    <property type="entry name" value="LTN1_UBC"/>
</dbReference>
<dbReference type="SMART" id="SM01197">
    <property type="entry name" value="FANCL_C"/>
    <property type="match status" value="1"/>
</dbReference>
<dbReference type="GO" id="GO:0061630">
    <property type="term" value="F:ubiquitin protein ligase activity"/>
    <property type="evidence" value="ECO:0007669"/>
    <property type="project" value="UniProtKB-UniRule"/>
</dbReference>
<evidence type="ECO:0000256" key="1">
    <source>
        <dbReference type="ARBA" id="ARBA00000900"/>
    </source>
</evidence>
<evidence type="ECO:0000256" key="14">
    <source>
        <dbReference type="ARBA" id="ARBA00055150"/>
    </source>
</evidence>
<evidence type="ECO:0000256" key="6">
    <source>
        <dbReference type="ARBA" id="ARBA00017157"/>
    </source>
</evidence>
<comment type="subunit">
    <text evidence="16">Component of the ribosome quality control complex (RQC).</text>
</comment>
<comment type="catalytic activity">
    <reaction evidence="1 16">
        <text>S-ubiquitinyl-[E2 ubiquitin-conjugating enzyme]-L-cysteine + [acceptor protein]-L-lysine = [E2 ubiquitin-conjugating enzyme]-L-cysteine + N(6)-ubiquitinyl-[acceptor protein]-L-lysine.</text>
        <dbReference type="EC" id="2.3.2.27"/>
    </reaction>
</comment>
<dbReference type="InterPro" id="IPR039804">
    <property type="entry name" value="RING-CH-C4HC3_LTN1"/>
</dbReference>
<dbReference type="Pfam" id="PF22958">
    <property type="entry name" value="Ltn1_1st"/>
    <property type="match status" value="2"/>
</dbReference>
<dbReference type="EC" id="2.3.2.27" evidence="5 16"/>
<evidence type="ECO:0000256" key="4">
    <source>
        <dbReference type="ARBA" id="ARBA00007997"/>
    </source>
</evidence>
<feature type="compositionally biased region" description="Polar residues" evidence="17">
    <location>
        <begin position="1"/>
        <end position="13"/>
    </location>
</feature>
<dbReference type="Pfam" id="PF23009">
    <property type="entry name" value="UBC_like"/>
    <property type="match status" value="1"/>
</dbReference>
<dbReference type="FunFam" id="3.30.40.10:FF:000038">
    <property type="entry name" value="E3 ubiquitin-protein ligase listerin"/>
    <property type="match status" value="1"/>
</dbReference>
<organism evidence="19 20">
    <name type="scientific">Hebeloma cylindrosporum</name>
    <dbReference type="NCBI Taxonomy" id="76867"/>
    <lineage>
        <taxon>Eukaryota</taxon>
        <taxon>Fungi</taxon>
        <taxon>Dikarya</taxon>
        <taxon>Basidiomycota</taxon>
        <taxon>Agaricomycotina</taxon>
        <taxon>Agaricomycetes</taxon>
        <taxon>Agaricomycetidae</taxon>
        <taxon>Agaricales</taxon>
        <taxon>Agaricineae</taxon>
        <taxon>Hymenogastraceae</taxon>
        <taxon>Hebeloma</taxon>
    </lineage>
</organism>
<dbReference type="GO" id="GO:0008270">
    <property type="term" value="F:zinc ion binding"/>
    <property type="evidence" value="ECO:0007669"/>
    <property type="project" value="UniProtKB-KW"/>
</dbReference>
<evidence type="ECO:0000256" key="12">
    <source>
        <dbReference type="ARBA" id="ARBA00022786"/>
    </source>
</evidence>
<feature type="domain" description="RING-type" evidence="18">
    <location>
        <begin position="1732"/>
        <end position="1779"/>
    </location>
</feature>
<comment type="function">
    <text evidence="16">E3 ubiquitin-protein ligase. Component of the ribosome quality control complex (RQC), a ribosome-associated complex that mediates ubiquitination and extraction of incompletely synthesized nascent chains for proteasomal degradation.</text>
</comment>
<keyword evidence="13 16" id="KW-0862">Zinc</keyword>
<evidence type="ECO:0000256" key="10">
    <source>
        <dbReference type="ARBA" id="ARBA00022737"/>
    </source>
</evidence>
<keyword evidence="8 16" id="KW-0808">Transferase</keyword>
<keyword evidence="9 16" id="KW-0479">Metal-binding</keyword>
<dbReference type="InterPro" id="IPR054477">
    <property type="entry name" value="LTN1_E3_ligase_6th"/>
</dbReference>
<dbReference type="UniPathway" id="UPA00143"/>
<comment type="function">
    <text evidence="14">E3 ubiquitin-protein ligase component of the ribosome quality control complex (RQC), a ribosome-associated complex that mediates ubiquitination and extraction of incompletely synthesized nascent chains for proteasomal degradation. Mediates ubiquitination of proteins derived from mRNAs lacking stop codons (non-stop proteins) and other translation arrest products induced by poly-lysine sequences and tandem rare codons. Ubiquitination leads to CDC48 recruitment for extraction and degradation of the incomplete translation product. May indirectly play a role in chromatin function and transcription.</text>
</comment>
<dbReference type="InterPro" id="IPR016024">
    <property type="entry name" value="ARM-type_fold"/>
</dbReference>
<evidence type="ECO:0000256" key="7">
    <source>
        <dbReference type="ARBA" id="ARBA00022490"/>
    </source>
</evidence>
<evidence type="ECO:0000256" key="5">
    <source>
        <dbReference type="ARBA" id="ARBA00012483"/>
    </source>
</evidence>
<dbReference type="GO" id="GO:0043023">
    <property type="term" value="F:ribosomal large subunit binding"/>
    <property type="evidence" value="ECO:0007669"/>
    <property type="project" value="TreeGrafter"/>
</dbReference>
<dbReference type="HOGENOM" id="CLU_000945_0_0_1"/>
<feature type="compositionally biased region" description="Polar residues" evidence="17">
    <location>
        <begin position="1012"/>
        <end position="1023"/>
    </location>
</feature>
<evidence type="ECO:0000256" key="11">
    <source>
        <dbReference type="ARBA" id="ARBA00022771"/>
    </source>
</evidence>
<keyword evidence="12 16" id="KW-0833">Ubl conjugation pathway</keyword>
<feature type="compositionally biased region" description="Basic and acidic residues" evidence="17">
    <location>
        <begin position="272"/>
        <end position="286"/>
    </location>
</feature>
<dbReference type="GO" id="GO:1990112">
    <property type="term" value="C:RQC complex"/>
    <property type="evidence" value="ECO:0007669"/>
    <property type="project" value="UniProtKB-UniRule"/>
</dbReference>
<name>A0A0C2YMQ6_HEBCY</name>
<dbReference type="GO" id="GO:1990116">
    <property type="term" value="P:ribosome-associated ubiquitin-dependent protein catabolic process"/>
    <property type="evidence" value="ECO:0007669"/>
    <property type="project" value="UniProtKB-UniRule"/>
</dbReference>
<comment type="subcellular location">
    <subcellularLocation>
        <location evidence="2">Cytoplasm</location>
        <location evidence="2">Cytosol</location>
    </subcellularLocation>
</comment>
<dbReference type="OrthoDB" id="6108at2759"/>
<feature type="compositionally biased region" description="Acidic residues" evidence="17">
    <location>
        <begin position="426"/>
        <end position="437"/>
    </location>
</feature>
<dbReference type="InterPro" id="IPR039795">
    <property type="entry name" value="LTN1/Rkr1"/>
</dbReference>
<dbReference type="PANTHER" id="PTHR12389:SF0">
    <property type="entry name" value="E3 UBIQUITIN-PROTEIN LIGASE LISTERIN"/>
    <property type="match status" value="1"/>
</dbReference>
<feature type="region of interest" description="Disordered" evidence="17">
    <location>
        <begin position="255"/>
        <end position="294"/>
    </location>
</feature>
<feature type="region of interest" description="Disordered" evidence="17">
    <location>
        <begin position="419"/>
        <end position="453"/>
    </location>
</feature>
<dbReference type="SUPFAM" id="SSF48371">
    <property type="entry name" value="ARM repeat"/>
    <property type="match status" value="1"/>
</dbReference>
<reference evidence="20" key="2">
    <citation type="submission" date="2015-01" db="EMBL/GenBank/DDBJ databases">
        <title>Evolutionary Origins and Diversification of the Mycorrhizal Mutualists.</title>
        <authorList>
            <consortium name="DOE Joint Genome Institute"/>
            <consortium name="Mycorrhizal Genomics Consortium"/>
            <person name="Kohler A."/>
            <person name="Kuo A."/>
            <person name="Nagy L.G."/>
            <person name="Floudas D."/>
            <person name="Copeland A."/>
            <person name="Barry K.W."/>
            <person name="Cichocki N."/>
            <person name="Veneault-Fourrey C."/>
            <person name="LaButti K."/>
            <person name="Lindquist E.A."/>
            <person name="Lipzen A."/>
            <person name="Lundell T."/>
            <person name="Morin E."/>
            <person name="Murat C."/>
            <person name="Riley R."/>
            <person name="Ohm R."/>
            <person name="Sun H."/>
            <person name="Tunlid A."/>
            <person name="Henrissat B."/>
            <person name="Grigoriev I.V."/>
            <person name="Hibbett D.S."/>
            <person name="Martin F."/>
        </authorList>
    </citation>
    <scope>NUCLEOTIDE SEQUENCE [LARGE SCALE GENOMIC DNA]</scope>
    <source>
        <strain evidence="20">h7</strain>
    </source>
</reference>
<evidence type="ECO:0000256" key="8">
    <source>
        <dbReference type="ARBA" id="ARBA00022679"/>
    </source>
</evidence>
<keyword evidence="20" id="KW-1185">Reference proteome</keyword>
<dbReference type="PANTHER" id="PTHR12389">
    <property type="entry name" value="ZINC FINGER PROTEIN 294"/>
    <property type="match status" value="1"/>
</dbReference>
<evidence type="ECO:0000256" key="9">
    <source>
        <dbReference type="ARBA" id="ARBA00022723"/>
    </source>
</evidence>
<dbReference type="GO" id="GO:0072344">
    <property type="term" value="P:rescue of stalled ribosome"/>
    <property type="evidence" value="ECO:0007669"/>
    <property type="project" value="UniProtKB-UniRule"/>
</dbReference>
<dbReference type="Gene3D" id="3.30.40.10">
    <property type="entry name" value="Zinc/RING finger domain, C3HC4 (zinc finger)"/>
    <property type="match status" value="1"/>
</dbReference>
<feature type="compositionally biased region" description="Basic and acidic residues" evidence="17">
    <location>
        <begin position="23"/>
        <end position="42"/>
    </location>
</feature>
<keyword evidence="11 15" id="KW-0863">Zinc-finger</keyword>
<dbReference type="InterPro" id="IPR001841">
    <property type="entry name" value="Znf_RING"/>
</dbReference>
<evidence type="ECO:0000256" key="2">
    <source>
        <dbReference type="ARBA" id="ARBA00004514"/>
    </source>
</evidence>
<dbReference type="CDD" id="cd16491">
    <property type="entry name" value="RING-CH-C4HC3_LTN1"/>
    <property type="match status" value="1"/>
</dbReference>
<evidence type="ECO:0000256" key="13">
    <source>
        <dbReference type="ARBA" id="ARBA00022833"/>
    </source>
</evidence>
<dbReference type="Proteomes" id="UP000053424">
    <property type="component" value="Unassembled WGS sequence"/>
</dbReference>
<evidence type="ECO:0000313" key="19">
    <source>
        <dbReference type="EMBL" id="KIM42297.1"/>
    </source>
</evidence>
<dbReference type="InterPro" id="IPR011016">
    <property type="entry name" value="Znf_RING-CH"/>
</dbReference>
<keyword evidence="10" id="KW-0677">Repeat</keyword>
<comment type="similarity">
    <text evidence="4 16">Belongs to the LTN1 family.</text>
</comment>
<evidence type="ECO:0000256" key="3">
    <source>
        <dbReference type="ARBA" id="ARBA00004906"/>
    </source>
</evidence>
<evidence type="ECO:0000256" key="17">
    <source>
        <dbReference type="SAM" id="MobiDB-lite"/>
    </source>
</evidence>
<dbReference type="SUPFAM" id="SSF57850">
    <property type="entry name" value="RING/U-box"/>
    <property type="match status" value="1"/>
</dbReference>
<dbReference type="EMBL" id="KN831778">
    <property type="protein sequence ID" value="KIM42297.1"/>
    <property type="molecule type" value="Genomic_DNA"/>
</dbReference>